<dbReference type="RefSeq" id="WP_087621115.1">
    <property type="nucleotide sequence ID" value="NZ_NEXX01000004.1"/>
</dbReference>
<dbReference type="PANTHER" id="PTHR10851:SF0">
    <property type="entry name" value="PYRIDOXINE-5'-PHOSPHATE OXIDASE"/>
    <property type="match status" value="1"/>
</dbReference>
<comment type="similarity">
    <text evidence="1">Belongs to the pyridoxamine 5'-phosphate oxidase family.</text>
</comment>
<dbReference type="InterPro" id="IPR019576">
    <property type="entry name" value="Pyridoxamine_oxidase_dimer_C"/>
</dbReference>
<dbReference type="GO" id="GO:0008615">
    <property type="term" value="P:pyridoxine biosynthetic process"/>
    <property type="evidence" value="ECO:0007669"/>
    <property type="project" value="InterPro"/>
</dbReference>
<keyword evidence="2" id="KW-0285">Flavoprotein</keyword>
<keyword evidence="3 5" id="KW-0288">FMN</keyword>
<evidence type="ECO:0000256" key="3">
    <source>
        <dbReference type="ARBA" id="ARBA00022643"/>
    </source>
</evidence>
<evidence type="ECO:0000313" key="8">
    <source>
        <dbReference type="EMBL" id="OUY06761.1"/>
    </source>
</evidence>
<feature type="domain" description="Pyridoxamine 5'-phosphate oxidase N-terminal" evidence="6">
    <location>
        <begin position="34"/>
        <end position="142"/>
    </location>
</feature>
<dbReference type="Gene3D" id="2.30.110.10">
    <property type="entry name" value="Electron Transport, Fmn-binding Protein, Chain A"/>
    <property type="match status" value="1"/>
</dbReference>
<evidence type="ECO:0000256" key="2">
    <source>
        <dbReference type="ARBA" id="ARBA00022630"/>
    </source>
</evidence>
<evidence type="ECO:0000256" key="4">
    <source>
        <dbReference type="ARBA" id="ARBA00023002"/>
    </source>
</evidence>
<evidence type="ECO:0000259" key="6">
    <source>
        <dbReference type="Pfam" id="PF01243"/>
    </source>
</evidence>
<gene>
    <name evidence="8" type="ORF">CAP51_12620</name>
</gene>
<dbReference type="InterPro" id="IPR012349">
    <property type="entry name" value="Split_barrel_FMN-bd"/>
</dbReference>
<dbReference type="GO" id="GO:0010181">
    <property type="term" value="F:FMN binding"/>
    <property type="evidence" value="ECO:0007669"/>
    <property type="project" value="InterPro"/>
</dbReference>
<dbReference type="Pfam" id="PF01243">
    <property type="entry name" value="PNPOx_N"/>
    <property type="match status" value="1"/>
</dbReference>
<keyword evidence="4" id="KW-0560">Oxidoreductase</keyword>
<feature type="domain" description="Pyridoxine 5'-phosphate oxidase dimerisation C-terminal" evidence="7">
    <location>
        <begin position="166"/>
        <end position="202"/>
    </location>
</feature>
<accession>A0A1Z9YX29</accession>
<evidence type="ECO:0000256" key="5">
    <source>
        <dbReference type="PIRSR" id="PIRSR000190-2"/>
    </source>
</evidence>
<feature type="binding site" evidence="5">
    <location>
        <position position="76"/>
    </location>
    <ligand>
        <name>FMN</name>
        <dbReference type="ChEBI" id="CHEBI:58210"/>
    </ligand>
</feature>
<dbReference type="GO" id="GO:0004733">
    <property type="term" value="F:pyridoxamine phosphate oxidase activity"/>
    <property type="evidence" value="ECO:0007669"/>
    <property type="project" value="InterPro"/>
</dbReference>
<evidence type="ECO:0000259" key="7">
    <source>
        <dbReference type="Pfam" id="PF10590"/>
    </source>
</evidence>
<dbReference type="Proteomes" id="UP000196536">
    <property type="component" value="Unassembled WGS sequence"/>
</dbReference>
<evidence type="ECO:0008006" key="10">
    <source>
        <dbReference type="Google" id="ProtNLM"/>
    </source>
</evidence>
<evidence type="ECO:0000313" key="9">
    <source>
        <dbReference type="Proteomes" id="UP000196536"/>
    </source>
</evidence>
<name>A0A1Z9YX29_9GAMM</name>
<comment type="caution">
    <text evidence="8">The sequence shown here is derived from an EMBL/GenBank/DDBJ whole genome shotgun (WGS) entry which is preliminary data.</text>
</comment>
<dbReference type="NCBIfam" id="NF004231">
    <property type="entry name" value="PRK05679.1"/>
    <property type="match status" value="1"/>
</dbReference>
<dbReference type="PIRSF" id="PIRSF000190">
    <property type="entry name" value="Pyd_amn-ph_oxd"/>
    <property type="match status" value="1"/>
</dbReference>
<protein>
    <recommendedName>
        <fullName evidence="10">Pyridoxamine 5'-phosphate oxidase</fullName>
    </recommendedName>
</protein>
<feature type="binding site" evidence="5">
    <location>
        <position position="179"/>
    </location>
    <ligand>
        <name>FMN</name>
        <dbReference type="ChEBI" id="CHEBI:58210"/>
    </ligand>
</feature>
<proteinExistence type="inferred from homology"/>
<feature type="binding site" evidence="5">
    <location>
        <position position="189"/>
    </location>
    <ligand>
        <name>FMN</name>
        <dbReference type="ChEBI" id="CHEBI:58210"/>
    </ligand>
</feature>
<keyword evidence="9" id="KW-1185">Reference proteome</keyword>
<feature type="binding site" evidence="5">
    <location>
        <position position="99"/>
    </location>
    <ligand>
        <name>FMN</name>
        <dbReference type="ChEBI" id="CHEBI:58210"/>
    </ligand>
</feature>
<comment type="cofactor">
    <cofactor evidence="5">
        <name>FMN</name>
        <dbReference type="ChEBI" id="CHEBI:58210"/>
    </cofactor>
    <text evidence="5">Binds 1 FMN per subunit.</text>
</comment>
<dbReference type="InterPro" id="IPR000659">
    <property type="entry name" value="Pyridox_Oxase"/>
</dbReference>
<feature type="binding site" evidence="5">
    <location>
        <position position="77"/>
    </location>
    <ligand>
        <name>FMN</name>
        <dbReference type="ChEBI" id="CHEBI:58210"/>
    </ligand>
</feature>
<dbReference type="EMBL" id="NEXX01000004">
    <property type="protein sequence ID" value="OUY06761.1"/>
    <property type="molecule type" value="Genomic_DNA"/>
</dbReference>
<dbReference type="OrthoDB" id="9780392at2"/>
<dbReference type="PANTHER" id="PTHR10851">
    <property type="entry name" value="PYRIDOXINE-5-PHOSPHATE OXIDASE"/>
    <property type="match status" value="1"/>
</dbReference>
<dbReference type="Pfam" id="PF10590">
    <property type="entry name" value="PNP_phzG_C"/>
    <property type="match status" value="1"/>
</dbReference>
<organism evidence="8 9">
    <name type="scientific">Acinetobacter populi</name>
    <dbReference type="NCBI Taxonomy" id="1582270"/>
    <lineage>
        <taxon>Bacteria</taxon>
        <taxon>Pseudomonadati</taxon>
        <taxon>Pseudomonadota</taxon>
        <taxon>Gammaproteobacteria</taxon>
        <taxon>Moraxellales</taxon>
        <taxon>Moraxellaceae</taxon>
        <taxon>Acinetobacter</taxon>
    </lineage>
</organism>
<dbReference type="AlphaFoldDB" id="A0A1Z9YX29"/>
<dbReference type="SUPFAM" id="SSF50475">
    <property type="entry name" value="FMN-binding split barrel"/>
    <property type="match status" value="1"/>
</dbReference>
<evidence type="ECO:0000256" key="1">
    <source>
        <dbReference type="ARBA" id="ARBA00007301"/>
    </source>
</evidence>
<dbReference type="InterPro" id="IPR011576">
    <property type="entry name" value="Pyridox_Oxase_N"/>
</dbReference>
<reference evidence="8 9" key="1">
    <citation type="submission" date="2017-05" db="EMBL/GenBank/DDBJ databases">
        <title>Acinetobacter populi ANC 5415 (= PBJ7), whole genome shotgun sequencing project.</title>
        <authorList>
            <person name="Nemec A."/>
            <person name="Radolfova-Krizova L."/>
        </authorList>
    </citation>
    <scope>NUCLEOTIDE SEQUENCE [LARGE SCALE GENOMIC DNA]</scope>
    <source>
        <strain evidence="8 9">PBJ7</strain>
    </source>
</reference>
<sequence length="206" mass="24005">MITARNDFGQDIEDYDQPFPDPIELLMLWLPPHIDEFRPLMSLATIDENGYPDLRHVLLSSYDQRGITFHVDADSRKVKQLEQCPKAAATIAWPHLGKQLIIQGDVEKTSVQDAQTVFLQRSRYLQLLAWVNKKPVALQPKQQRQQLWQDFSEQHPDGTLQAPSWWTGYRLKPNRITFWRGQANGPSQRHDYVLKNENWEVHVIPG</sequence>